<feature type="domain" description="HTH lysR-type" evidence="5">
    <location>
        <begin position="32"/>
        <end position="89"/>
    </location>
</feature>
<dbReference type="InterPro" id="IPR005119">
    <property type="entry name" value="LysR_subst-bd"/>
</dbReference>
<evidence type="ECO:0000313" key="7">
    <source>
        <dbReference type="Proteomes" id="UP000219167"/>
    </source>
</evidence>
<protein>
    <submittedName>
        <fullName evidence="6">DNA-binding transcriptional LysR family regulator</fullName>
    </submittedName>
</protein>
<keyword evidence="3 6" id="KW-0238">DNA-binding</keyword>
<dbReference type="AlphaFoldDB" id="A0A285UJL3"/>
<evidence type="ECO:0000313" key="6">
    <source>
        <dbReference type="EMBL" id="SOC42002.1"/>
    </source>
</evidence>
<reference evidence="6 7" key="1">
    <citation type="submission" date="2017-08" db="EMBL/GenBank/DDBJ databases">
        <authorList>
            <person name="de Groot N.N."/>
        </authorList>
    </citation>
    <scope>NUCLEOTIDE SEQUENCE [LARGE SCALE GENOMIC DNA]</scope>
    <source>
        <strain evidence="6 7">JC85</strain>
    </source>
</reference>
<dbReference type="PANTHER" id="PTHR30419">
    <property type="entry name" value="HTH-TYPE TRANSCRIPTIONAL REGULATOR YBHD"/>
    <property type="match status" value="1"/>
</dbReference>
<evidence type="ECO:0000256" key="4">
    <source>
        <dbReference type="ARBA" id="ARBA00023163"/>
    </source>
</evidence>
<dbReference type="PANTHER" id="PTHR30419:SF8">
    <property type="entry name" value="NITROGEN ASSIMILATION TRANSCRIPTIONAL ACTIVATOR-RELATED"/>
    <property type="match status" value="1"/>
</dbReference>
<dbReference type="SUPFAM" id="SSF46785">
    <property type="entry name" value="Winged helix' DNA-binding domain"/>
    <property type="match status" value="1"/>
</dbReference>
<keyword evidence="7" id="KW-1185">Reference proteome</keyword>
<evidence type="ECO:0000259" key="5">
    <source>
        <dbReference type="PROSITE" id="PS50931"/>
    </source>
</evidence>
<dbReference type="InterPro" id="IPR036388">
    <property type="entry name" value="WH-like_DNA-bd_sf"/>
</dbReference>
<evidence type="ECO:0000256" key="1">
    <source>
        <dbReference type="ARBA" id="ARBA00009437"/>
    </source>
</evidence>
<dbReference type="GO" id="GO:0005829">
    <property type="term" value="C:cytosol"/>
    <property type="evidence" value="ECO:0007669"/>
    <property type="project" value="TreeGrafter"/>
</dbReference>
<dbReference type="GO" id="GO:0003677">
    <property type="term" value="F:DNA binding"/>
    <property type="evidence" value="ECO:0007669"/>
    <property type="project" value="UniProtKB-KW"/>
</dbReference>
<sequence length="341" mass="37264">MHSMHTSEFIDDLPPDGPRDEQLGLGLLRSGLKLNHLRMIVAIDHHKQISAAAAALNISQPAASRMLTEMESIIKAQLCERVSRGVELTQFGRAFARRARTILLELEEVDREITALKSGAGGTVFLGTVTAPAISLAVPAIQQVSAAYPGIEVNVRIETSNVLARELLSSKHDFILARVPDDLDPRLFNVQEIGIEKACLIVRKGHPLADKPVVSLSDLPSFDWVFQPPGTLLRRRVEELFIAGDVPLPTTVVNTASLLLTVALVCSSNAVAPIARDMAEFVTEKGGGPSEVRILNTDFDIDIKPYSLISVKGRALPPSAKLFYDLILQRSRMLFPERAED</sequence>
<dbReference type="InterPro" id="IPR000847">
    <property type="entry name" value="LysR_HTH_N"/>
</dbReference>
<proteinExistence type="inferred from homology"/>
<keyword evidence="2" id="KW-0805">Transcription regulation</keyword>
<evidence type="ECO:0000256" key="3">
    <source>
        <dbReference type="ARBA" id="ARBA00023125"/>
    </source>
</evidence>
<dbReference type="Gene3D" id="3.40.190.290">
    <property type="match status" value="1"/>
</dbReference>
<dbReference type="InterPro" id="IPR050950">
    <property type="entry name" value="HTH-type_LysR_regulators"/>
</dbReference>
<comment type="similarity">
    <text evidence="1">Belongs to the LysR transcriptional regulatory family.</text>
</comment>
<dbReference type="InterPro" id="IPR036390">
    <property type="entry name" value="WH_DNA-bd_sf"/>
</dbReference>
<accession>A0A285UJL3</accession>
<dbReference type="PROSITE" id="PS50931">
    <property type="entry name" value="HTH_LYSR"/>
    <property type="match status" value="1"/>
</dbReference>
<organism evidence="6 7">
    <name type="scientific">Rhizobium subbaraonis</name>
    <dbReference type="NCBI Taxonomy" id="908946"/>
    <lineage>
        <taxon>Bacteria</taxon>
        <taxon>Pseudomonadati</taxon>
        <taxon>Pseudomonadota</taxon>
        <taxon>Alphaproteobacteria</taxon>
        <taxon>Hyphomicrobiales</taxon>
        <taxon>Rhizobiaceae</taxon>
        <taxon>Rhizobium/Agrobacterium group</taxon>
        <taxon>Rhizobium</taxon>
    </lineage>
</organism>
<dbReference type="Pfam" id="PF03466">
    <property type="entry name" value="LysR_substrate"/>
    <property type="match status" value="1"/>
</dbReference>
<dbReference type="OrthoDB" id="7809623at2"/>
<keyword evidence="4" id="KW-0804">Transcription</keyword>
<gene>
    <name evidence="6" type="ORF">SAMN05892877_109174</name>
</gene>
<dbReference type="Gene3D" id="1.10.10.10">
    <property type="entry name" value="Winged helix-like DNA-binding domain superfamily/Winged helix DNA-binding domain"/>
    <property type="match status" value="1"/>
</dbReference>
<dbReference type="Pfam" id="PF00126">
    <property type="entry name" value="HTH_1"/>
    <property type="match status" value="1"/>
</dbReference>
<name>A0A285UJL3_9HYPH</name>
<dbReference type="SUPFAM" id="SSF53850">
    <property type="entry name" value="Periplasmic binding protein-like II"/>
    <property type="match status" value="1"/>
</dbReference>
<dbReference type="EMBL" id="OBQD01000009">
    <property type="protein sequence ID" value="SOC42002.1"/>
    <property type="molecule type" value="Genomic_DNA"/>
</dbReference>
<dbReference type="Proteomes" id="UP000219167">
    <property type="component" value="Unassembled WGS sequence"/>
</dbReference>
<evidence type="ECO:0000256" key="2">
    <source>
        <dbReference type="ARBA" id="ARBA00023015"/>
    </source>
</evidence>
<dbReference type="GO" id="GO:0003700">
    <property type="term" value="F:DNA-binding transcription factor activity"/>
    <property type="evidence" value="ECO:0007669"/>
    <property type="project" value="InterPro"/>
</dbReference>